<dbReference type="Proteomes" id="UP000233469">
    <property type="component" value="Unassembled WGS sequence"/>
</dbReference>
<dbReference type="AlphaFoldDB" id="A0A2N1NCU4"/>
<comment type="caution">
    <text evidence="2">The sequence shown here is derived from an EMBL/GenBank/DDBJ whole genome shotgun (WGS) entry which is preliminary data.</text>
</comment>
<sequence length="53" mass="5855">MTEGVSSTSAIIEVPETKTTTISTSKTENPLINNDDNNNVKDEKSKEIIQEFL</sequence>
<dbReference type="EMBL" id="LLXL01000495">
    <property type="protein sequence ID" value="PKK71701.1"/>
    <property type="molecule type" value="Genomic_DNA"/>
</dbReference>
<evidence type="ECO:0000313" key="3">
    <source>
        <dbReference type="Proteomes" id="UP000233469"/>
    </source>
</evidence>
<feature type="compositionally biased region" description="Low complexity" evidence="1">
    <location>
        <begin position="17"/>
        <end position="37"/>
    </location>
</feature>
<gene>
    <name evidence="2" type="ORF">RhiirC2_744147</name>
</gene>
<protein>
    <submittedName>
        <fullName evidence="2">Uncharacterized protein</fullName>
    </submittedName>
</protein>
<feature type="compositionally biased region" description="Polar residues" evidence="1">
    <location>
        <begin position="1"/>
        <end position="10"/>
    </location>
</feature>
<evidence type="ECO:0000256" key="1">
    <source>
        <dbReference type="SAM" id="MobiDB-lite"/>
    </source>
</evidence>
<proteinExistence type="predicted"/>
<feature type="region of interest" description="Disordered" evidence="1">
    <location>
        <begin position="1"/>
        <end position="39"/>
    </location>
</feature>
<reference evidence="2 3" key="2">
    <citation type="submission" date="2017-10" db="EMBL/GenBank/DDBJ databases">
        <title>Extensive intraspecific genome diversity in a model arbuscular mycorrhizal fungus.</title>
        <authorList>
            <person name="Chen E.C.H."/>
            <person name="Morin E."/>
            <person name="Baudet D."/>
            <person name="Noel J."/>
            <person name="Ndikumana S."/>
            <person name="Charron P."/>
            <person name="St-Onge C."/>
            <person name="Giorgi J."/>
            <person name="Grigoriev I.V."/>
            <person name="Roux C."/>
            <person name="Martin F.M."/>
            <person name="Corradi N."/>
        </authorList>
    </citation>
    <scope>NUCLEOTIDE SEQUENCE [LARGE SCALE GENOMIC DNA]</scope>
    <source>
        <strain evidence="2 3">C2</strain>
    </source>
</reference>
<reference evidence="2 3" key="1">
    <citation type="submission" date="2016-04" db="EMBL/GenBank/DDBJ databases">
        <title>Genome analyses suggest a sexual origin of heterokaryosis in a supposedly ancient asexual fungus.</title>
        <authorList>
            <person name="Ropars J."/>
            <person name="Sedzielewska K."/>
            <person name="Noel J."/>
            <person name="Charron P."/>
            <person name="Farinelli L."/>
            <person name="Marton T."/>
            <person name="Kruger M."/>
            <person name="Pelin A."/>
            <person name="Brachmann A."/>
            <person name="Corradi N."/>
        </authorList>
    </citation>
    <scope>NUCLEOTIDE SEQUENCE [LARGE SCALE GENOMIC DNA]</scope>
    <source>
        <strain evidence="2 3">C2</strain>
    </source>
</reference>
<name>A0A2N1NCU4_9GLOM</name>
<evidence type="ECO:0000313" key="2">
    <source>
        <dbReference type="EMBL" id="PKK71701.1"/>
    </source>
</evidence>
<organism evidence="2 3">
    <name type="scientific">Rhizophagus irregularis</name>
    <dbReference type="NCBI Taxonomy" id="588596"/>
    <lineage>
        <taxon>Eukaryota</taxon>
        <taxon>Fungi</taxon>
        <taxon>Fungi incertae sedis</taxon>
        <taxon>Mucoromycota</taxon>
        <taxon>Glomeromycotina</taxon>
        <taxon>Glomeromycetes</taxon>
        <taxon>Glomerales</taxon>
        <taxon>Glomeraceae</taxon>
        <taxon>Rhizophagus</taxon>
    </lineage>
</organism>
<accession>A0A2N1NCU4</accession>